<evidence type="ECO:0000313" key="2">
    <source>
        <dbReference type="EMBL" id="JAP82229.1"/>
    </source>
</evidence>
<name>A0A131YSK6_RHIAP</name>
<dbReference type="EMBL" id="GEDV01006328">
    <property type="protein sequence ID" value="JAP82229.1"/>
    <property type="molecule type" value="Transcribed_RNA"/>
</dbReference>
<keyword evidence="1" id="KW-0732">Signal</keyword>
<reference evidence="2" key="1">
    <citation type="journal article" date="2016" name="Ticks Tick Borne Dis.">
        <title>De novo assembly and annotation of the salivary gland transcriptome of Rhipicephalus appendiculatus male and female ticks during blood feeding.</title>
        <authorList>
            <person name="de Castro M.H."/>
            <person name="de Klerk D."/>
            <person name="Pienaar R."/>
            <person name="Latif A.A."/>
            <person name="Rees D.J."/>
            <person name="Mans B.J."/>
        </authorList>
    </citation>
    <scope>NUCLEOTIDE SEQUENCE</scope>
    <source>
        <tissue evidence="2">Salivary glands</tissue>
    </source>
</reference>
<evidence type="ECO:0000256" key="1">
    <source>
        <dbReference type="SAM" id="SignalP"/>
    </source>
</evidence>
<dbReference type="AlphaFoldDB" id="A0A131YSK6"/>
<sequence length="209" mass="24336">MVNFMKDMALNNSNFLLVLGLLFASKFSEANQKTAPKNDIVKFLGANDLLWTHSTTLGQNLKCRVDLRLSLNDTSIIFQRGHYRPKSSAWFFRDHQGTFDYWLPKDKPVYNVMHISRVGERDQWKTEEALKYQSPDNSCGVFLTLKRGKSLDDFSVDLRVANSSVDKVSQDCLDKFNRIKRKKTSHEIYTPDCQKKVQDHPELFYAFRQ</sequence>
<dbReference type="Gene3D" id="2.40.128.20">
    <property type="match status" value="1"/>
</dbReference>
<protein>
    <submittedName>
        <fullName evidence="2">Lipocalin</fullName>
    </submittedName>
</protein>
<accession>A0A131YSK6</accession>
<feature type="chain" id="PRO_5007286000" evidence="1">
    <location>
        <begin position="31"/>
        <end position="209"/>
    </location>
</feature>
<feature type="signal peptide" evidence="1">
    <location>
        <begin position="1"/>
        <end position="30"/>
    </location>
</feature>
<organism evidence="2">
    <name type="scientific">Rhipicephalus appendiculatus</name>
    <name type="common">Brown ear tick</name>
    <dbReference type="NCBI Taxonomy" id="34631"/>
    <lineage>
        <taxon>Eukaryota</taxon>
        <taxon>Metazoa</taxon>
        <taxon>Ecdysozoa</taxon>
        <taxon>Arthropoda</taxon>
        <taxon>Chelicerata</taxon>
        <taxon>Arachnida</taxon>
        <taxon>Acari</taxon>
        <taxon>Parasitiformes</taxon>
        <taxon>Ixodida</taxon>
        <taxon>Ixodoidea</taxon>
        <taxon>Ixodidae</taxon>
        <taxon>Rhipicephalinae</taxon>
        <taxon>Rhipicephalus</taxon>
        <taxon>Rhipicephalus</taxon>
    </lineage>
</organism>
<dbReference type="InterPro" id="IPR012674">
    <property type="entry name" value="Calycin"/>
</dbReference>
<dbReference type="SUPFAM" id="SSF50814">
    <property type="entry name" value="Lipocalins"/>
    <property type="match status" value="1"/>
</dbReference>
<proteinExistence type="predicted"/>